<reference evidence="1 2" key="1">
    <citation type="submission" date="2020-01" db="EMBL/GenBank/DDBJ databases">
        <title>Paenibacillus sp. nov., isolated from tomato rhizosphere.</title>
        <authorList>
            <person name="Weon H.-Y."/>
            <person name="Lee S.A."/>
        </authorList>
    </citation>
    <scope>NUCLEOTIDE SEQUENCE [LARGE SCALE GENOMIC DNA]</scope>
    <source>
        <strain evidence="1 2">12200R-189</strain>
    </source>
</reference>
<dbReference type="Proteomes" id="UP000476064">
    <property type="component" value="Chromosome"/>
</dbReference>
<organism evidence="1 2">
    <name type="scientific">Paenibacillus lycopersici</name>
    <dbReference type="NCBI Taxonomy" id="2704462"/>
    <lineage>
        <taxon>Bacteria</taxon>
        <taxon>Bacillati</taxon>
        <taxon>Bacillota</taxon>
        <taxon>Bacilli</taxon>
        <taxon>Bacillales</taxon>
        <taxon>Paenibacillaceae</taxon>
        <taxon>Paenibacillus</taxon>
    </lineage>
</organism>
<evidence type="ECO:0000313" key="2">
    <source>
        <dbReference type="Proteomes" id="UP000476064"/>
    </source>
</evidence>
<evidence type="ECO:0000313" key="1">
    <source>
        <dbReference type="EMBL" id="QHT59106.1"/>
    </source>
</evidence>
<keyword evidence="2" id="KW-1185">Reference proteome</keyword>
<gene>
    <name evidence="1" type="ORF">GXP70_03430</name>
</gene>
<dbReference type="RefSeq" id="WP_162355174.1">
    <property type="nucleotide sequence ID" value="NZ_CP048209.1"/>
</dbReference>
<dbReference type="KEGG" id="plyc:GXP70_03430"/>
<proteinExistence type="predicted"/>
<dbReference type="EMBL" id="CP048209">
    <property type="protein sequence ID" value="QHT59106.1"/>
    <property type="molecule type" value="Genomic_DNA"/>
</dbReference>
<accession>A0A6C0FPP6</accession>
<protein>
    <submittedName>
        <fullName evidence="1">Uncharacterized protein</fullName>
    </submittedName>
</protein>
<name>A0A6C0FPP6_9BACL</name>
<dbReference type="AlphaFoldDB" id="A0A6C0FPP6"/>
<sequence>MKPESPSSSPSGLARVLGRLAAPDLARLLSEELSGSELNTLLLEVFRGRTDASSAADLFKRYRENRFVHPAGADPVVLKQLELDILRIASRHGVEPVQLSPVAPLGTASIMATVDQNKVISALRGTEVVSDATNLLALHACDSIRGGAEPRKREGRLRLCTTHRHIRAQHFGNAPGMLPHFHLFCMVTAGADTGSYGFEMQAFREHIDVYRAIFRERFDASIEVILSVRPGYRDAEGLVARIAADIEASGSGVKLSLGAANTDNRYYAGMQFTIRTMIAGKEHDIGDGGFVDWSQQLLGSKKERLLISAIGLDRLLP</sequence>